<name>A0AAE9CWM3_CAEBR</name>
<accession>A0AAE9CWM3</accession>
<evidence type="ECO:0000313" key="2">
    <source>
        <dbReference type="Proteomes" id="UP000827892"/>
    </source>
</evidence>
<dbReference type="AlphaFoldDB" id="A0AAE9CWM3"/>
<proteinExistence type="predicted"/>
<organism evidence="1 2">
    <name type="scientific">Caenorhabditis briggsae</name>
    <dbReference type="NCBI Taxonomy" id="6238"/>
    <lineage>
        <taxon>Eukaryota</taxon>
        <taxon>Metazoa</taxon>
        <taxon>Ecdysozoa</taxon>
        <taxon>Nematoda</taxon>
        <taxon>Chromadorea</taxon>
        <taxon>Rhabditida</taxon>
        <taxon>Rhabditina</taxon>
        <taxon>Rhabditomorpha</taxon>
        <taxon>Rhabditoidea</taxon>
        <taxon>Rhabditidae</taxon>
        <taxon>Peloderinae</taxon>
        <taxon>Caenorhabditis</taxon>
    </lineage>
</organism>
<dbReference type="EMBL" id="CP090896">
    <property type="protein sequence ID" value="ULT84174.1"/>
    <property type="molecule type" value="Genomic_DNA"/>
</dbReference>
<protein>
    <submittedName>
        <fullName evidence="1">Uncharacterized protein</fullName>
    </submittedName>
</protein>
<dbReference type="Proteomes" id="UP000827892">
    <property type="component" value="Chromosome X"/>
</dbReference>
<evidence type="ECO:0000313" key="1">
    <source>
        <dbReference type="EMBL" id="ULT84174.1"/>
    </source>
</evidence>
<reference evidence="1 2" key="1">
    <citation type="submission" date="2022-05" db="EMBL/GenBank/DDBJ databases">
        <title>Chromosome-level reference genomes for two strains of Caenorhabditis briggsae: an improved platform for comparative genomics.</title>
        <authorList>
            <person name="Stevens L."/>
            <person name="Andersen E.C."/>
        </authorList>
    </citation>
    <scope>NUCLEOTIDE SEQUENCE [LARGE SCALE GENOMIC DNA]</scope>
    <source>
        <strain evidence="1">QX1410_ONT</strain>
        <tissue evidence="1">Whole-organism</tissue>
    </source>
</reference>
<sequence length="29" mass="3427">MQEEKTSRYLISCVTTIPIWNQRNARKGC</sequence>
<gene>
    <name evidence="1" type="ORF">L3Y34_013070</name>
</gene>